<name>A0A382QRE4_9ZZZZ</name>
<dbReference type="EMBL" id="UINC01116005">
    <property type="protein sequence ID" value="SVC87440.1"/>
    <property type="molecule type" value="Genomic_DNA"/>
</dbReference>
<dbReference type="CDD" id="cd07067">
    <property type="entry name" value="HP_PGM_like"/>
    <property type="match status" value="1"/>
</dbReference>
<gene>
    <name evidence="1" type="ORF">METZ01_LOCUS340294</name>
</gene>
<dbReference type="SUPFAM" id="SSF53254">
    <property type="entry name" value="Phosphoglycerate mutase-like"/>
    <property type="match status" value="1"/>
</dbReference>
<reference evidence="1" key="1">
    <citation type="submission" date="2018-05" db="EMBL/GenBank/DDBJ databases">
        <authorList>
            <person name="Lanie J.A."/>
            <person name="Ng W.-L."/>
            <person name="Kazmierczak K.M."/>
            <person name="Andrzejewski T.M."/>
            <person name="Davidsen T.M."/>
            <person name="Wayne K.J."/>
            <person name="Tettelin H."/>
            <person name="Glass J.I."/>
            <person name="Rusch D."/>
            <person name="Podicherti R."/>
            <person name="Tsui H.-C.T."/>
            <person name="Winkler M.E."/>
        </authorList>
    </citation>
    <scope>NUCLEOTIDE SEQUENCE</scope>
</reference>
<sequence length="157" mass="17484">MRLFIVQHGNALPKEVDPERGLSESGKQDVANVAAFLTRGNVQVEWIFHSGKKRAWETAELFRECLIGDGHFDERDGIAPLDPVVPVVKEIQNLSKDTMFVGHLPFVGKLVAHLITGNEDIGVVSFTPGTVVCLERDENEIWSVAWVVRPELLKSLN</sequence>
<protein>
    <recommendedName>
        <fullName evidence="2">Phosphohistidine phosphatase SixA</fullName>
    </recommendedName>
</protein>
<proteinExistence type="predicted"/>
<evidence type="ECO:0000313" key="1">
    <source>
        <dbReference type="EMBL" id="SVC87440.1"/>
    </source>
</evidence>
<dbReference type="InterPro" id="IPR029033">
    <property type="entry name" value="His_PPase_superfam"/>
</dbReference>
<dbReference type="GO" id="GO:0005737">
    <property type="term" value="C:cytoplasm"/>
    <property type="evidence" value="ECO:0007669"/>
    <property type="project" value="InterPro"/>
</dbReference>
<dbReference type="Gene3D" id="3.40.50.1240">
    <property type="entry name" value="Phosphoglycerate mutase-like"/>
    <property type="match status" value="1"/>
</dbReference>
<organism evidence="1">
    <name type="scientific">marine metagenome</name>
    <dbReference type="NCBI Taxonomy" id="408172"/>
    <lineage>
        <taxon>unclassified sequences</taxon>
        <taxon>metagenomes</taxon>
        <taxon>ecological metagenomes</taxon>
    </lineage>
</organism>
<dbReference type="AlphaFoldDB" id="A0A382QRE4"/>
<dbReference type="NCBIfam" id="TIGR00249">
    <property type="entry name" value="sixA"/>
    <property type="match status" value="1"/>
</dbReference>
<accession>A0A382QRE4</accession>
<dbReference type="InterPro" id="IPR004449">
    <property type="entry name" value="SixA"/>
</dbReference>
<dbReference type="InterPro" id="IPR013078">
    <property type="entry name" value="His_Pase_superF_clade-1"/>
</dbReference>
<evidence type="ECO:0008006" key="2">
    <source>
        <dbReference type="Google" id="ProtNLM"/>
    </source>
</evidence>
<dbReference type="GO" id="GO:0101006">
    <property type="term" value="F:protein histidine phosphatase activity"/>
    <property type="evidence" value="ECO:0007669"/>
    <property type="project" value="InterPro"/>
</dbReference>